<dbReference type="InterPro" id="IPR036427">
    <property type="entry name" value="Bromodomain-like_sf"/>
</dbReference>
<dbReference type="Gene3D" id="1.10.1410.10">
    <property type="match status" value="1"/>
</dbReference>
<evidence type="ECO:0000259" key="4">
    <source>
        <dbReference type="PROSITE" id="PS50014"/>
    </source>
</evidence>
<sequence length="1300" mass="146584">MVLDARYSPSSFELNPQSPPSVKFTGHQGMAQNFSFKHNSLSTTSFQDDSFIPFLDDDGPAAIPHPSQDRHSSTVLPQQASLNISISNLLKPVKRTHLDLTVDSTSSPLTKQIPPHHTSTIAANLHSTTLEMFRLHSEFGLNSDDMKLRYQFIEWMEHTLNDEISRRGLSFDQSDLTTAPSADVVVKRISHYVRNPIDYTTRANQERQFSQNQSNSFAFIAKVKCHLFGSGLTGLGTKYSDVDIHVECGVPVGIPLPFALNVSPAPSISPMSQLTPDGQNQQTQYLNSVSRISRAQTSPKRSTKKPVPLKETGEYKRTMAILRLFRSCLQRRMRENSKQQWKHRHETPKEQSTSQFDLPTSISRFDNASTPSPSPPLTSSPFPTSNHSNPFDIQLIPARVPILRFTPPPPFSTPTRQPASSLPQPHPSSSLPPSIPQCDINLSGFNSLSTSQAVSSAISTSHSFTNPISPSDSPAKSPMFIYLFILKMWAKERQINDGANGYPSSFTLSVLAIFFARVWRDEFVWRTNRARRRNEETPTTAIPVTVQDESSSSPPVGLELISSQFQSQSPFLSSDTFIPIDPPSSTPPSPPISPSSALPLSISAISDSLPSLLLYGFFLYYGWLHPYSSSSSNEVVTTSLSFSSVTTGCVCDARGFSNDDLVSALLGTSIDLPHSFVPLLSRIDRPSNDDQFDEQFDSPPALVCLSLDEGGARLQPITDYQLAHFVNECRLGERFLRERLWEGKGAQTALGQQSFSPPMPYVAVPPLTLLQFQQKNSKNSIISEEVLSTNLPLNTKRELWNRLFDPQLLVPKNDKTKEAVHLHFLLSSRFSDSIPQRLSRTARWQRELLATSKEKKKQRDKARSQHKSDIDSHSSQLKLTRVILAHSGMTIERDDDSDNTKSGPSPTSAKIRRIAKIKETHQERKRNKRRQKAERKRVMKKEAMERQAREQETVEAEIKELDSAEKDYLHSHGTRFSQIDLDALDESAEDAPKPLSVTRTRRQSQYKQAALYKLDTVEVSDSSESSTQPKKKPKQEASASEWQENATEEDEESALPIYPFVEAERFKSLKRIIKSLYSSSFSSPFRDELNTTSPKFRTYLARIRHPVDLSTVLSRIPVFKQLRKARNTVILQTNPTNLNLTPYKSTTEALENIRLIWDNALVFFGNNHPISDKARKFQQEFVRMLREDATKLNWDHNLINSLTITSDIDLWMAKTDSERLRSTAAPTVNTYKIMNLSSSELPSPSLSPTLENKQQDHIQFEQQPSPVTEVTQFMEFGTFLQDDKKNCEPFFQLRFVSCHH</sequence>
<feature type="region of interest" description="Disordered" evidence="3">
    <location>
        <begin position="1017"/>
        <end position="1050"/>
    </location>
</feature>
<feature type="region of interest" description="Disordered" evidence="3">
    <location>
        <begin position="290"/>
        <end position="312"/>
    </location>
</feature>
<dbReference type="SUPFAM" id="SSF81301">
    <property type="entry name" value="Nucleotidyltransferase"/>
    <property type="match status" value="1"/>
</dbReference>
<feature type="region of interest" description="Disordered" evidence="3">
    <location>
        <begin position="336"/>
        <end position="391"/>
    </location>
</feature>
<dbReference type="PANTHER" id="PTHR12271">
    <property type="entry name" value="POLY A POLYMERASE CID PAP -RELATED"/>
    <property type="match status" value="1"/>
</dbReference>
<accession>A0ABQ9XHS9</accession>
<feature type="compositionally biased region" description="Polar residues" evidence="3">
    <location>
        <begin position="350"/>
        <end position="368"/>
    </location>
</feature>
<dbReference type="InterPro" id="IPR043519">
    <property type="entry name" value="NT_sf"/>
</dbReference>
<feature type="region of interest" description="Disordered" evidence="3">
    <location>
        <begin position="404"/>
        <end position="435"/>
    </location>
</feature>
<evidence type="ECO:0000256" key="1">
    <source>
        <dbReference type="ARBA" id="ARBA00023117"/>
    </source>
</evidence>
<dbReference type="EMBL" id="JARBJD010000110">
    <property type="protein sequence ID" value="KAK2951998.1"/>
    <property type="molecule type" value="Genomic_DNA"/>
</dbReference>
<gene>
    <name evidence="5" type="ORF">BLNAU_13098</name>
</gene>
<feature type="compositionally biased region" description="Low complexity" evidence="3">
    <location>
        <begin position="413"/>
        <end position="432"/>
    </location>
</feature>
<dbReference type="Gene3D" id="1.20.920.10">
    <property type="entry name" value="Bromodomain-like"/>
    <property type="match status" value="1"/>
</dbReference>
<organism evidence="5 6">
    <name type="scientific">Blattamonas nauphoetae</name>
    <dbReference type="NCBI Taxonomy" id="2049346"/>
    <lineage>
        <taxon>Eukaryota</taxon>
        <taxon>Metamonada</taxon>
        <taxon>Preaxostyla</taxon>
        <taxon>Oxymonadida</taxon>
        <taxon>Blattamonas</taxon>
    </lineage>
</organism>
<protein>
    <recommendedName>
        <fullName evidence="4">Bromo domain-containing protein</fullName>
    </recommendedName>
</protein>
<name>A0ABQ9XHS9_9EUKA</name>
<dbReference type="PANTHER" id="PTHR12271:SF40">
    <property type="entry name" value="POLY(A) RNA POLYMERASE GLD2"/>
    <property type="match status" value="1"/>
</dbReference>
<evidence type="ECO:0000256" key="2">
    <source>
        <dbReference type="PROSITE-ProRule" id="PRU00035"/>
    </source>
</evidence>
<dbReference type="PROSITE" id="PS50014">
    <property type="entry name" value="BROMODOMAIN_2"/>
    <property type="match status" value="1"/>
</dbReference>
<feature type="region of interest" description="Disordered" evidence="3">
    <location>
        <begin position="889"/>
        <end position="955"/>
    </location>
</feature>
<evidence type="ECO:0000313" key="5">
    <source>
        <dbReference type="EMBL" id="KAK2951998.1"/>
    </source>
</evidence>
<feature type="compositionally biased region" description="Basic and acidic residues" evidence="3">
    <location>
        <begin position="861"/>
        <end position="872"/>
    </location>
</feature>
<feature type="compositionally biased region" description="Low complexity" evidence="3">
    <location>
        <begin position="1017"/>
        <end position="1027"/>
    </location>
</feature>
<dbReference type="Proteomes" id="UP001281761">
    <property type="component" value="Unassembled WGS sequence"/>
</dbReference>
<dbReference type="InterPro" id="IPR001487">
    <property type="entry name" value="Bromodomain"/>
</dbReference>
<feature type="compositionally biased region" description="Basic and acidic residues" evidence="3">
    <location>
        <begin position="940"/>
        <end position="955"/>
    </location>
</feature>
<dbReference type="SUPFAM" id="SSF81631">
    <property type="entry name" value="PAP/OAS1 substrate-binding domain"/>
    <property type="match status" value="1"/>
</dbReference>
<keyword evidence="6" id="KW-1185">Reference proteome</keyword>
<evidence type="ECO:0000256" key="3">
    <source>
        <dbReference type="SAM" id="MobiDB-lite"/>
    </source>
</evidence>
<feature type="compositionally biased region" description="Basic residues" evidence="3">
    <location>
        <begin position="923"/>
        <end position="939"/>
    </location>
</feature>
<feature type="compositionally biased region" description="Polar residues" evidence="3">
    <location>
        <begin position="290"/>
        <end position="300"/>
    </location>
</feature>
<dbReference type="Pfam" id="PF00439">
    <property type="entry name" value="Bromodomain"/>
    <property type="match status" value="1"/>
</dbReference>
<comment type="caution">
    <text evidence="5">The sequence shown here is derived from an EMBL/GenBank/DDBJ whole genome shotgun (WGS) entry which is preliminary data.</text>
</comment>
<reference evidence="5 6" key="1">
    <citation type="journal article" date="2022" name="bioRxiv">
        <title>Genomics of Preaxostyla Flagellates Illuminates Evolutionary Transitions and the Path Towards Mitochondrial Loss.</title>
        <authorList>
            <person name="Novak L.V.F."/>
            <person name="Treitli S.C."/>
            <person name="Pyrih J."/>
            <person name="Halakuc P."/>
            <person name="Pipaliya S.V."/>
            <person name="Vacek V."/>
            <person name="Brzon O."/>
            <person name="Soukal P."/>
            <person name="Eme L."/>
            <person name="Dacks J.B."/>
            <person name="Karnkowska A."/>
            <person name="Elias M."/>
            <person name="Hampl V."/>
        </authorList>
    </citation>
    <scope>NUCLEOTIDE SEQUENCE [LARGE SCALE GENOMIC DNA]</scope>
    <source>
        <strain evidence="5">NAU3</strain>
        <tissue evidence="5">Gut</tissue>
    </source>
</reference>
<dbReference type="SUPFAM" id="SSF47370">
    <property type="entry name" value="Bromodomain"/>
    <property type="match status" value="1"/>
</dbReference>
<feature type="region of interest" description="Disordered" evidence="3">
    <location>
        <begin position="1"/>
        <end position="20"/>
    </location>
</feature>
<evidence type="ECO:0000313" key="6">
    <source>
        <dbReference type="Proteomes" id="UP001281761"/>
    </source>
</evidence>
<proteinExistence type="predicted"/>
<keyword evidence="1 2" id="KW-0103">Bromodomain</keyword>
<feature type="domain" description="Bromo" evidence="4">
    <location>
        <begin position="1077"/>
        <end position="1171"/>
    </location>
</feature>
<feature type="region of interest" description="Disordered" evidence="3">
    <location>
        <begin position="849"/>
        <end position="877"/>
    </location>
</feature>